<reference evidence="3" key="1">
    <citation type="journal article" date="2020" name="Nat. Commun.">
        <title>Genome assembly of wild tea tree DASZ reveals pedigree and selection history of tea varieties.</title>
        <authorList>
            <person name="Zhang W."/>
            <person name="Zhang Y."/>
            <person name="Qiu H."/>
            <person name="Guo Y."/>
            <person name="Wan H."/>
            <person name="Zhang X."/>
            <person name="Scossa F."/>
            <person name="Alseekh S."/>
            <person name="Zhang Q."/>
            <person name="Wang P."/>
            <person name="Xu L."/>
            <person name="Schmidt M.H."/>
            <person name="Jia X."/>
            <person name="Li D."/>
            <person name="Zhu A."/>
            <person name="Guo F."/>
            <person name="Chen W."/>
            <person name="Ni D."/>
            <person name="Usadel B."/>
            <person name="Fernie A.R."/>
            <person name="Wen W."/>
        </authorList>
    </citation>
    <scope>NUCLEOTIDE SEQUENCE [LARGE SCALE GENOMIC DNA]</scope>
    <source>
        <strain evidence="3">cv. G240</strain>
    </source>
</reference>
<keyword evidence="3" id="KW-1185">Reference proteome</keyword>
<protein>
    <submittedName>
        <fullName evidence="2">Uncharacterized protein</fullName>
    </submittedName>
</protein>
<organism evidence="2 3">
    <name type="scientific">Camellia sinensis</name>
    <name type="common">Tea plant</name>
    <name type="synonym">Thea sinensis</name>
    <dbReference type="NCBI Taxonomy" id="4442"/>
    <lineage>
        <taxon>Eukaryota</taxon>
        <taxon>Viridiplantae</taxon>
        <taxon>Streptophyta</taxon>
        <taxon>Embryophyta</taxon>
        <taxon>Tracheophyta</taxon>
        <taxon>Spermatophyta</taxon>
        <taxon>Magnoliopsida</taxon>
        <taxon>eudicotyledons</taxon>
        <taxon>Gunneridae</taxon>
        <taxon>Pentapetalae</taxon>
        <taxon>asterids</taxon>
        <taxon>Ericales</taxon>
        <taxon>Theaceae</taxon>
        <taxon>Camellia</taxon>
    </lineage>
</organism>
<gene>
    <name evidence="2" type="ORF">HYC85_026895</name>
</gene>
<evidence type="ECO:0000313" key="3">
    <source>
        <dbReference type="Proteomes" id="UP000593564"/>
    </source>
</evidence>
<dbReference type="EMBL" id="JACBKZ010000013">
    <property type="protein sequence ID" value="KAF5935766.1"/>
    <property type="molecule type" value="Genomic_DNA"/>
</dbReference>
<comment type="caution">
    <text evidence="2">The sequence shown here is derived from an EMBL/GenBank/DDBJ whole genome shotgun (WGS) entry which is preliminary data.</text>
</comment>
<proteinExistence type="inferred from homology"/>
<comment type="similarity">
    <text evidence="1">Belongs to the PPR family. P subfamily.</text>
</comment>
<accession>A0A7J7G8V2</accession>
<dbReference type="AlphaFoldDB" id="A0A7J7G8V2"/>
<evidence type="ECO:0000313" key="2">
    <source>
        <dbReference type="EMBL" id="KAF5935766.1"/>
    </source>
</evidence>
<reference evidence="2 3" key="2">
    <citation type="submission" date="2020-07" db="EMBL/GenBank/DDBJ databases">
        <title>Genome assembly of wild tea tree DASZ reveals pedigree and selection history of tea varieties.</title>
        <authorList>
            <person name="Zhang W."/>
        </authorList>
    </citation>
    <scope>NUCLEOTIDE SEQUENCE [LARGE SCALE GENOMIC DNA]</scope>
    <source>
        <strain evidence="3">cv. G240</strain>
        <tissue evidence="2">Leaf</tissue>
    </source>
</reference>
<dbReference type="PANTHER" id="PTHR46598:SF3">
    <property type="entry name" value="OS07G0495300 PROTEIN"/>
    <property type="match status" value="1"/>
</dbReference>
<sequence length="106" mass="12045">MAQAGVIADAHIIVVISRIHQMNGQRDELKKFKDNIGQVSVSLVHHYRQFYDISHFKFNDVDAASGLILDIYRCIESLNGRKYRKDPLKPCLVPIGSHNLRAGLKM</sequence>
<name>A0A7J7G8V2_CAMSI</name>
<evidence type="ECO:0000256" key="1">
    <source>
        <dbReference type="ARBA" id="ARBA00007626"/>
    </source>
</evidence>
<dbReference type="Proteomes" id="UP000593564">
    <property type="component" value="Unassembled WGS sequence"/>
</dbReference>
<dbReference type="PANTHER" id="PTHR46598">
    <property type="entry name" value="BNAC05G43320D PROTEIN"/>
    <property type="match status" value="1"/>
</dbReference>